<protein>
    <recommendedName>
        <fullName evidence="7">MADS-box domain-containing protein</fullName>
    </recommendedName>
</protein>
<dbReference type="InterPro" id="IPR002100">
    <property type="entry name" value="TF_MADSbox"/>
</dbReference>
<dbReference type="EMBL" id="JBBPBN010000034">
    <property type="protein sequence ID" value="KAK9002846.1"/>
    <property type="molecule type" value="Genomic_DNA"/>
</dbReference>
<dbReference type="InterPro" id="IPR050142">
    <property type="entry name" value="MADS-box/MEF2_TF"/>
</dbReference>
<evidence type="ECO:0000313" key="8">
    <source>
        <dbReference type="EMBL" id="KAK9002846.1"/>
    </source>
</evidence>
<evidence type="ECO:0000313" key="9">
    <source>
        <dbReference type="Proteomes" id="UP001396334"/>
    </source>
</evidence>
<dbReference type="PROSITE" id="PS00350">
    <property type="entry name" value="MADS_BOX_1"/>
    <property type="match status" value="1"/>
</dbReference>
<sequence length="339" mass="38002">MGRVKLQIKRIENTTNRQVTFSKRRNGLMKKAYELSVLCDVDVALLMFSPSGRLSLFSGSKSIEEILERYVNLPEHERGRLRNKELLVKALGRLRDEADQIHTYQAASIPVSSDSQHEEFQQEIVKCKSQIADMQKRLSIFEGEPSEITTLSEAEFHEQILEETLKQVRLRKQVLQENYSSSPGPPPITQVHLPTPEAADVSGFITGSTSSSVLDWIPQKDPQVQILNFLDLNGLLPQRDQCQSVAENILPLQSATLLDGEETMNVGNQLSPTRSGLENDNTLQRPEFGQVIDVNLSPWTELYPTGNEHFPDGQPGGGRALLELYLSQFTQSGMSTMNP</sequence>
<comment type="caution">
    <text evidence="8">The sequence shown here is derived from an EMBL/GenBank/DDBJ whole genome shotgun (WGS) entry which is preliminary data.</text>
</comment>
<dbReference type="Proteomes" id="UP001396334">
    <property type="component" value="Unassembled WGS sequence"/>
</dbReference>
<organism evidence="8 9">
    <name type="scientific">Hibiscus sabdariffa</name>
    <name type="common">roselle</name>
    <dbReference type="NCBI Taxonomy" id="183260"/>
    <lineage>
        <taxon>Eukaryota</taxon>
        <taxon>Viridiplantae</taxon>
        <taxon>Streptophyta</taxon>
        <taxon>Embryophyta</taxon>
        <taxon>Tracheophyta</taxon>
        <taxon>Spermatophyta</taxon>
        <taxon>Magnoliopsida</taxon>
        <taxon>eudicotyledons</taxon>
        <taxon>Gunneridae</taxon>
        <taxon>Pentapetalae</taxon>
        <taxon>rosids</taxon>
        <taxon>malvids</taxon>
        <taxon>Malvales</taxon>
        <taxon>Malvaceae</taxon>
        <taxon>Malvoideae</taxon>
        <taxon>Hibiscus</taxon>
    </lineage>
</organism>
<keyword evidence="2" id="KW-0805">Transcription regulation</keyword>
<dbReference type="PROSITE" id="PS50066">
    <property type="entry name" value="MADS_BOX_2"/>
    <property type="match status" value="1"/>
</dbReference>
<evidence type="ECO:0000256" key="3">
    <source>
        <dbReference type="ARBA" id="ARBA00023125"/>
    </source>
</evidence>
<dbReference type="SMART" id="SM00432">
    <property type="entry name" value="MADS"/>
    <property type="match status" value="1"/>
</dbReference>
<evidence type="ECO:0000256" key="5">
    <source>
        <dbReference type="ARBA" id="ARBA00023242"/>
    </source>
</evidence>
<dbReference type="CDD" id="cd00265">
    <property type="entry name" value="MADS_MEF2_like"/>
    <property type="match status" value="1"/>
</dbReference>
<dbReference type="InterPro" id="IPR036879">
    <property type="entry name" value="TF_MADSbox_sf"/>
</dbReference>
<keyword evidence="4" id="KW-0804">Transcription</keyword>
<proteinExistence type="predicted"/>
<dbReference type="InterPro" id="IPR033896">
    <property type="entry name" value="MEF2-like_N"/>
</dbReference>
<keyword evidence="3" id="KW-0238">DNA-binding</keyword>
<dbReference type="Gene3D" id="3.40.1810.10">
    <property type="entry name" value="Transcription factor, MADS-box"/>
    <property type="match status" value="1"/>
</dbReference>
<evidence type="ECO:0000256" key="2">
    <source>
        <dbReference type="ARBA" id="ARBA00023015"/>
    </source>
</evidence>
<dbReference type="SUPFAM" id="SSF55455">
    <property type="entry name" value="SRF-like"/>
    <property type="match status" value="1"/>
</dbReference>
<keyword evidence="6" id="KW-0175">Coiled coil</keyword>
<evidence type="ECO:0000256" key="1">
    <source>
        <dbReference type="ARBA" id="ARBA00004123"/>
    </source>
</evidence>
<dbReference type="PRINTS" id="PR00404">
    <property type="entry name" value="MADSDOMAIN"/>
</dbReference>
<reference evidence="8 9" key="1">
    <citation type="journal article" date="2024" name="G3 (Bethesda)">
        <title>Genome assembly of Hibiscus sabdariffa L. provides insights into metabolisms of medicinal natural products.</title>
        <authorList>
            <person name="Kim T."/>
        </authorList>
    </citation>
    <scope>NUCLEOTIDE SEQUENCE [LARGE SCALE GENOMIC DNA]</scope>
    <source>
        <strain evidence="8">TK-2024</strain>
        <tissue evidence="8">Old leaves</tissue>
    </source>
</reference>
<feature type="coiled-coil region" evidence="6">
    <location>
        <begin position="117"/>
        <end position="178"/>
    </location>
</feature>
<dbReference type="PANTHER" id="PTHR48019">
    <property type="entry name" value="SERUM RESPONSE FACTOR HOMOLOG"/>
    <property type="match status" value="1"/>
</dbReference>
<keyword evidence="5" id="KW-0539">Nucleus</keyword>
<dbReference type="Pfam" id="PF00319">
    <property type="entry name" value="SRF-TF"/>
    <property type="match status" value="1"/>
</dbReference>
<evidence type="ECO:0000256" key="6">
    <source>
        <dbReference type="SAM" id="Coils"/>
    </source>
</evidence>
<evidence type="ECO:0000259" key="7">
    <source>
        <dbReference type="PROSITE" id="PS50066"/>
    </source>
</evidence>
<feature type="domain" description="MADS-box" evidence="7">
    <location>
        <begin position="1"/>
        <end position="61"/>
    </location>
</feature>
<keyword evidence="9" id="KW-1185">Reference proteome</keyword>
<evidence type="ECO:0000256" key="4">
    <source>
        <dbReference type="ARBA" id="ARBA00023163"/>
    </source>
</evidence>
<comment type="subcellular location">
    <subcellularLocation>
        <location evidence="1">Nucleus</location>
    </subcellularLocation>
</comment>
<accession>A0ABR2QQA0</accession>
<name>A0ABR2QQA0_9ROSI</name>
<gene>
    <name evidence="8" type="ORF">V6N11_060424</name>
</gene>